<sequence>MADAMAWHDEACERRHMTTQIPRKYKDSDEQKQEVRVIQCLLAIAQQLLFTLINGDTQNNAPQPHHVSESDFPDRRWGFMMMAMAMTMMLMRMPSSCWLFYNNAKQNKERHICSPKAVAHAYNFPATANDTISTRVWPGVSDPDSYSQAFTILRDISACRAFRFHSATASATAAGKEWKLHLTFRLSANGYPSNAERDSRSSCIFLQLELGEEKKRSGTETAEENPKGKAFLC</sequence>
<name>Q6IKH1_DROME</name>
<dbReference type="AlphaFoldDB" id="Q6IKH1"/>
<protein>
    <submittedName>
        <fullName evidence="2">HDC12482</fullName>
    </submittedName>
</protein>
<evidence type="ECO:0000256" key="1">
    <source>
        <dbReference type="SAM" id="Phobius"/>
    </source>
</evidence>
<reference evidence="2" key="1">
    <citation type="journal article" date="2003" name="Genome Biol.">
        <title>An integrated gene annotation and transcriptional profiling approach towards the full gene content of the Drosophila genome.</title>
        <authorList>
            <person name="Hild M."/>
            <person name="Beckmann B."/>
            <person name="Haas S.A."/>
            <person name="Koch B."/>
            <person name="Solovyev V."/>
            <person name="Busold C."/>
            <person name="Fellenberg K."/>
            <person name="Boutros M."/>
            <person name="Vingron M."/>
            <person name="Sauer F."/>
            <person name="Hoheisel J.D."/>
            <person name="Paro R."/>
        </authorList>
    </citation>
    <scope>NUCLEOTIDE SEQUENCE</scope>
</reference>
<organism evidence="2">
    <name type="scientific">Drosophila melanogaster</name>
    <name type="common">Fruit fly</name>
    <dbReference type="NCBI Taxonomy" id="7227"/>
    <lineage>
        <taxon>Eukaryota</taxon>
        <taxon>Metazoa</taxon>
        <taxon>Ecdysozoa</taxon>
        <taxon>Arthropoda</taxon>
        <taxon>Hexapoda</taxon>
        <taxon>Insecta</taxon>
        <taxon>Pterygota</taxon>
        <taxon>Neoptera</taxon>
        <taxon>Endopterygota</taxon>
        <taxon>Diptera</taxon>
        <taxon>Brachycera</taxon>
        <taxon>Muscomorpha</taxon>
        <taxon>Ephydroidea</taxon>
        <taxon>Drosophilidae</taxon>
        <taxon>Drosophila</taxon>
        <taxon>Sophophora</taxon>
    </lineage>
</organism>
<keyword evidence="1" id="KW-1133">Transmembrane helix</keyword>
<feature type="transmembrane region" description="Helical" evidence="1">
    <location>
        <begin position="77"/>
        <end position="101"/>
    </location>
</feature>
<proteinExistence type="predicted"/>
<keyword evidence="1" id="KW-0812">Transmembrane</keyword>
<accession>Q6IKH1</accession>
<keyword evidence="1" id="KW-0472">Membrane</keyword>
<evidence type="ECO:0000313" key="2">
    <source>
        <dbReference type="EMBL" id="DAA03901.1"/>
    </source>
</evidence>
<dbReference type="EMBL" id="BK002395">
    <property type="protein sequence ID" value="DAA03901.1"/>
    <property type="molecule type" value="Genomic_DNA"/>
</dbReference>
<gene>
    <name evidence="2" type="ORF">HDC12482</name>
</gene>